<keyword evidence="3" id="KW-1185">Reference proteome</keyword>
<dbReference type="Gene3D" id="3.40.50.300">
    <property type="entry name" value="P-loop containing nucleotide triphosphate hydrolases"/>
    <property type="match status" value="2"/>
</dbReference>
<dbReference type="SUPFAM" id="SSF52540">
    <property type="entry name" value="P-loop containing nucleoside triphosphate hydrolases"/>
    <property type="match status" value="2"/>
</dbReference>
<comment type="caution">
    <text evidence="2">The sequence shown here is derived from an EMBL/GenBank/DDBJ whole genome shotgun (WGS) entry which is preliminary data.</text>
</comment>
<organism evidence="2 3">
    <name type="scientific">Thioalkalivibrio denitrificans</name>
    <dbReference type="NCBI Taxonomy" id="108003"/>
    <lineage>
        <taxon>Bacteria</taxon>
        <taxon>Pseudomonadati</taxon>
        <taxon>Pseudomonadota</taxon>
        <taxon>Gammaproteobacteria</taxon>
        <taxon>Chromatiales</taxon>
        <taxon>Ectothiorhodospiraceae</taxon>
        <taxon>Thioalkalivibrio</taxon>
    </lineage>
</organism>
<feature type="domain" description="Polyphosphate kinase-2-related" evidence="1">
    <location>
        <begin position="11"/>
        <end position="232"/>
    </location>
</feature>
<dbReference type="InterPro" id="IPR027417">
    <property type="entry name" value="P-loop_NTPase"/>
</dbReference>
<proteinExistence type="predicted"/>
<dbReference type="OrthoDB" id="9775224at2"/>
<dbReference type="GO" id="GO:0006797">
    <property type="term" value="P:polyphosphate metabolic process"/>
    <property type="evidence" value="ECO:0007669"/>
    <property type="project" value="InterPro"/>
</dbReference>
<dbReference type="EMBL" id="MVBK01000065">
    <property type="protein sequence ID" value="OOG23418.1"/>
    <property type="molecule type" value="Genomic_DNA"/>
</dbReference>
<evidence type="ECO:0000313" key="2">
    <source>
        <dbReference type="EMBL" id="OOG23418.1"/>
    </source>
</evidence>
<dbReference type="RefSeq" id="WP_077279282.1">
    <property type="nucleotide sequence ID" value="NZ_MVBK01000065.1"/>
</dbReference>
<dbReference type="InterPro" id="IPR022489">
    <property type="entry name" value="PolyP_AMP_Tfrase"/>
</dbReference>
<dbReference type="AlphaFoldDB" id="A0A1V3NEV7"/>
<reference evidence="2 3" key="1">
    <citation type="submission" date="2017-02" db="EMBL/GenBank/DDBJ databases">
        <title>Genomic diversity within the haloalkaliphilic genus Thioalkalivibrio.</title>
        <authorList>
            <person name="Ahn A.-C."/>
            <person name="Meier-Kolthoff J."/>
            <person name="Overmars L."/>
            <person name="Richter M."/>
            <person name="Woyke T."/>
            <person name="Sorokin D.Y."/>
            <person name="Muyzer G."/>
        </authorList>
    </citation>
    <scope>NUCLEOTIDE SEQUENCE [LARGE SCALE GENOMIC DNA]</scope>
    <source>
        <strain evidence="2 3">ALJD</strain>
    </source>
</reference>
<dbReference type="PANTHER" id="PTHR34383">
    <property type="entry name" value="POLYPHOSPHATE:AMP PHOSPHOTRANSFERASE-RELATED"/>
    <property type="match status" value="1"/>
</dbReference>
<dbReference type="InterPro" id="IPR022488">
    <property type="entry name" value="PPK2-related"/>
</dbReference>
<protein>
    <submittedName>
        <fullName evidence="2">Polyphosphate:AMP phosphotransferase</fullName>
    </submittedName>
</protein>
<sequence>MFEAAELGRKVSKSEYRDTLPDLRTCLVNAQWRLRDSGVSVLVIVEGVEGVGRGEVVNRLNGWLDTRGTETHAFWDVSSEEQTHPRYWRYWRSLPSRGKIGLFFGGWYAEPLVRGATGEWEDARVEASATRIRDLEHMLALDDTLILKFWFHLDRDTQKQRLKARREDPDSRWSRRRNGDKLLDYKALLGVGETLIRATDTAVAPWYLIEAADARYRDLTVARTLLETISARLDATGPAERKEALSHAPSLPEAEAARRTVLDQVDLGQSLAKPRYRKRLEEAQRCLRSLTWKAFDAGRASVLVFEGWDAAGKGGTIRRLTAGIDARLHRVIPVGAPTDEELAHHYLWRFWRRVPGAGRITVFDRSWYGRVLVERVEGLAQPAQWRRAYHEINDFEQQLCEHGILVHKFWLHISGDEQLARFRAREKTAYKQHKITDEDWRNREKRPEYEAAVNEMVFRTSTEHAPWTLVPSEDKRFGRVAVLETICERLEAALD</sequence>
<evidence type="ECO:0000259" key="1">
    <source>
        <dbReference type="Pfam" id="PF03976"/>
    </source>
</evidence>
<dbReference type="GO" id="GO:0043751">
    <property type="term" value="F:polyphosphate:AMP phosphotransferase activity"/>
    <property type="evidence" value="ECO:0007669"/>
    <property type="project" value="InterPro"/>
</dbReference>
<dbReference type="STRING" id="108003.B1C78_11390"/>
<accession>A0A1V3NEV7</accession>
<keyword evidence="2" id="KW-0808">Transferase</keyword>
<evidence type="ECO:0000313" key="3">
    <source>
        <dbReference type="Proteomes" id="UP000189462"/>
    </source>
</evidence>
<dbReference type="Pfam" id="PF03976">
    <property type="entry name" value="PPK2"/>
    <property type="match status" value="2"/>
</dbReference>
<dbReference type="Proteomes" id="UP000189462">
    <property type="component" value="Unassembled WGS sequence"/>
</dbReference>
<name>A0A1V3NEV7_9GAMM</name>
<dbReference type="NCBIfam" id="TIGR03708">
    <property type="entry name" value="poly_P_AMP_trns"/>
    <property type="match status" value="1"/>
</dbReference>
<feature type="domain" description="Polyphosphate kinase-2-related" evidence="1">
    <location>
        <begin position="272"/>
        <end position="492"/>
    </location>
</feature>
<dbReference type="PANTHER" id="PTHR34383:SF3">
    <property type="entry name" value="POLYPHOSPHATE:AMP PHOSPHOTRANSFERASE"/>
    <property type="match status" value="1"/>
</dbReference>
<gene>
    <name evidence="2" type="ORF">B1C78_11390</name>
</gene>